<reference evidence="2 3" key="1">
    <citation type="submission" date="2024-06" db="EMBL/GenBank/DDBJ databases">
        <title>The Natural Products Discovery Center: Release of the First 8490 Sequenced Strains for Exploring Actinobacteria Biosynthetic Diversity.</title>
        <authorList>
            <person name="Kalkreuter E."/>
            <person name="Kautsar S.A."/>
            <person name="Yang D."/>
            <person name="Bader C.D."/>
            <person name="Teijaro C.N."/>
            <person name="Fluegel L."/>
            <person name="Davis C.M."/>
            <person name="Simpson J.R."/>
            <person name="Lauterbach L."/>
            <person name="Steele A.D."/>
            <person name="Gui C."/>
            <person name="Meng S."/>
            <person name="Li G."/>
            <person name="Viehrig K."/>
            <person name="Ye F."/>
            <person name="Su P."/>
            <person name="Kiefer A.F."/>
            <person name="Nichols A."/>
            <person name="Cepeda A.J."/>
            <person name="Yan W."/>
            <person name="Fan B."/>
            <person name="Jiang Y."/>
            <person name="Adhikari A."/>
            <person name="Zheng C.-J."/>
            <person name="Schuster L."/>
            <person name="Cowan T.M."/>
            <person name="Smanski M.J."/>
            <person name="Chevrette M.G."/>
            <person name="De Carvalho L.P.S."/>
            <person name="Shen B."/>
        </authorList>
    </citation>
    <scope>NUCLEOTIDE SEQUENCE [LARGE SCALE GENOMIC DNA]</scope>
    <source>
        <strain evidence="2 3">NPDC000837</strain>
    </source>
</reference>
<evidence type="ECO:0000256" key="1">
    <source>
        <dbReference type="SAM" id="Phobius"/>
    </source>
</evidence>
<organism evidence="2 3">
    <name type="scientific">Streptomyces xantholiticus</name>
    <dbReference type="NCBI Taxonomy" id="68285"/>
    <lineage>
        <taxon>Bacteria</taxon>
        <taxon>Bacillati</taxon>
        <taxon>Actinomycetota</taxon>
        <taxon>Actinomycetes</taxon>
        <taxon>Kitasatosporales</taxon>
        <taxon>Streptomycetaceae</taxon>
        <taxon>Streptomyces</taxon>
    </lineage>
</organism>
<comment type="caution">
    <text evidence="2">The sequence shown here is derived from an EMBL/GenBank/DDBJ whole genome shotgun (WGS) entry which is preliminary data.</text>
</comment>
<dbReference type="RefSeq" id="WP_351977220.1">
    <property type="nucleotide sequence ID" value="NZ_JBEPBX010000018.1"/>
</dbReference>
<dbReference type="EMBL" id="JBEPBX010000018">
    <property type="protein sequence ID" value="MER6615705.1"/>
    <property type="molecule type" value="Genomic_DNA"/>
</dbReference>
<dbReference type="Proteomes" id="UP001445472">
    <property type="component" value="Unassembled WGS sequence"/>
</dbReference>
<feature type="transmembrane region" description="Helical" evidence="1">
    <location>
        <begin position="119"/>
        <end position="139"/>
    </location>
</feature>
<evidence type="ECO:0000313" key="2">
    <source>
        <dbReference type="EMBL" id="MER6615705.1"/>
    </source>
</evidence>
<keyword evidence="1" id="KW-0812">Transmembrane</keyword>
<keyword evidence="1" id="KW-1133">Transmembrane helix</keyword>
<evidence type="ECO:0000313" key="3">
    <source>
        <dbReference type="Proteomes" id="UP001445472"/>
    </source>
</evidence>
<keyword evidence="1" id="KW-0472">Membrane</keyword>
<feature type="transmembrane region" description="Helical" evidence="1">
    <location>
        <begin position="12"/>
        <end position="34"/>
    </location>
</feature>
<feature type="transmembrane region" description="Helical" evidence="1">
    <location>
        <begin position="151"/>
        <end position="175"/>
    </location>
</feature>
<feature type="transmembrane region" description="Helical" evidence="1">
    <location>
        <begin position="46"/>
        <end position="74"/>
    </location>
</feature>
<feature type="transmembrane region" description="Helical" evidence="1">
    <location>
        <begin position="86"/>
        <end position="107"/>
    </location>
</feature>
<keyword evidence="3" id="KW-1185">Reference proteome</keyword>
<sequence>MSRGLFRGPVPCWAIGVADVLVCVVWGASVWVALHLEAGPALRAVALFVHLAALVLGLGTVQTIDYYGVLWLLGRRSLRQVLDFTGPLHVLVWTGLAGMVTSGAVLGPDLAPAATRVKLGLVLLIALNGVHAHALHRSLAEQAGGQVDRRLLVRGSISVVVSQVGWWGAVGIGFLNSQS</sequence>
<protein>
    <submittedName>
        <fullName evidence="2">Uncharacterized protein</fullName>
    </submittedName>
</protein>
<proteinExistence type="predicted"/>
<accession>A0ABV1UY48</accession>
<name>A0ABV1UY48_9ACTN</name>
<gene>
    <name evidence="2" type="ORF">ABT276_20540</name>
</gene>